<evidence type="ECO:0000256" key="1">
    <source>
        <dbReference type="SAM" id="MobiDB-lite"/>
    </source>
</evidence>
<feature type="region of interest" description="Disordered" evidence="1">
    <location>
        <begin position="119"/>
        <end position="144"/>
    </location>
</feature>
<sequence length="144" mass="15565">MTYTALVLLLATLPSSIFLQSQNSYRGEVHAHRFDGALRGPESDSINSTDFGVAADFLVAIFSAFGEADVQGVLPSVFGLALLLRVETEEDVIRSEACIGNVVDVLPKERCESGAHATSCRRGRSGEENLKGQQVSLQELETHQ</sequence>
<name>A0A165Z920_9AGAM</name>
<reference evidence="3 4" key="1">
    <citation type="journal article" date="2016" name="Mol. Biol. Evol.">
        <title>Comparative Genomics of Early-Diverging Mushroom-Forming Fungi Provides Insights into the Origins of Lignocellulose Decay Capabilities.</title>
        <authorList>
            <person name="Nagy L.G."/>
            <person name="Riley R."/>
            <person name="Tritt A."/>
            <person name="Adam C."/>
            <person name="Daum C."/>
            <person name="Floudas D."/>
            <person name="Sun H."/>
            <person name="Yadav J.S."/>
            <person name="Pangilinan J."/>
            <person name="Larsson K.H."/>
            <person name="Matsuura K."/>
            <person name="Barry K."/>
            <person name="Labutti K."/>
            <person name="Kuo R."/>
            <person name="Ohm R.A."/>
            <person name="Bhattacharya S.S."/>
            <person name="Shirouzu T."/>
            <person name="Yoshinaga Y."/>
            <person name="Martin F.M."/>
            <person name="Grigoriev I.V."/>
            <person name="Hibbett D.S."/>
        </authorList>
    </citation>
    <scope>NUCLEOTIDE SEQUENCE [LARGE SCALE GENOMIC DNA]</scope>
    <source>
        <strain evidence="3 4">CBS 109695</strain>
    </source>
</reference>
<evidence type="ECO:0000313" key="4">
    <source>
        <dbReference type="Proteomes" id="UP000076532"/>
    </source>
</evidence>
<dbReference type="Proteomes" id="UP000076532">
    <property type="component" value="Unassembled WGS sequence"/>
</dbReference>
<evidence type="ECO:0000256" key="2">
    <source>
        <dbReference type="SAM" id="SignalP"/>
    </source>
</evidence>
<organism evidence="3 4">
    <name type="scientific">Athelia psychrophila</name>
    <dbReference type="NCBI Taxonomy" id="1759441"/>
    <lineage>
        <taxon>Eukaryota</taxon>
        <taxon>Fungi</taxon>
        <taxon>Dikarya</taxon>
        <taxon>Basidiomycota</taxon>
        <taxon>Agaricomycotina</taxon>
        <taxon>Agaricomycetes</taxon>
        <taxon>Agaricomycetidae</taxon>
        <taxon>Atheliales</taxon>
        <taxon>Atheliaceae</taxon>
        <taxon>Athelia</taxon>
    </lineage>
</organism>
<keyword evidence="4" id="KW-1185">Reference proteome</keyword>
<proteinExistence type="predicted"/>
<evidence type="ECO:0000313" key="3">
    <source>
        <dbReference type="EMBL" id="KZP10342.1"/>
    </source>
</evidence>
<keyword evidence="2" id="KW-0732">Signal</keyword>
<dbReference type="AlphaFoldDB" id="A0A165Z920"/>
<feature type="compositionally biased region" description="Polar residues" evidence="1">
    <location>
        <begin position="131"/>
        <end position="144"/>
    </location>
</feature>
<protein>
    <submittedName>
        <fullName evidence="3">Uncharacterized protein</fullName>
    </submittedName>
</protein>
<gene>
    <name evidence="3" type="ORF">FIBSPDRAFT_218367</name>
</gene>
<feature type="chain" id="PRO_5007869873" evidence="2">
    <location>
        <begin position="20"/>
        <end position="144"/>
    </location>
</feature>
<feature type="signal peptide" evidence="2">
    <location>
        <begin position="1"/>
        <end position="19"/>
    </location>
</feature>
<dbReference type="EMBL" id="KV417681">
    <property type="protein sequence ID" value="KZP10342.1"/>
    <property type="molecule type" value="Genomic_DNA"/>
</dbReference>
<accession>A0A165Z920</accession>